<dbReference type="Proteomes" id="UP001282336">
    <property type="component" value="Unassembled WGS sequence"/>
</dbReference>
<evidence type="ECO:0000313" key="5">
    <source>
        <dbReference type="Proteomes" id="UP001282336"/>
    </source>
</evidence>
<evidence type="ECO:0000313" key="4">
    <source>
        <dbReference type="Proteomes" id="UP001275664"/>
    </source>
</evidence>
<gene>
    <name evidence="3" type="ORF">SIK69_21395</name>
    <name evidence="2" type="ORF">SIL20_18295</name>
</gene>
<dbReference type="Pfam" id="PF12098">
    <property type="entry name" value="DUF3574"/>
    <property type="match status" value="1"/>
</dbReference>
<evidence type="ECO:0000313" key="2">
    <source>
        <dbReference type="EMBL" id="MDX6033455.1"/>
    </source>
</evidence>
<dbReference type="InterPro" id="IPR021957">
    <property type="entry name" value="DUF3574"/>
</dbReference>
<sequence length="144" mass="15801">MTSKMKMGSAAIALAFALSGCTAPSQKSVADMQSCKADNQMQQTTLFFGLSRPAGKDITAQEWQQFVDNDVTPRFKDGLTVFDARGQWLGNNGTVAREQSKALMLIHGKDAQSESNIEALRGVYKSRFAQESVMRVDQPVCVQF</sequence>
<evidence type="ECO:0000313" key="3">
    <source>
        <dbReference type="EMBL" id="MDX6042749.1"/>
    </source>
</evidence>
<feature type="signal peptide" evidence="1">
    <location>
        <begin position="1"/>
        <end position="23"/>
    </location>
</feature>
<name>A0AAJ2S907_9ENTR</name>
<dbReference type="EMBL" id="JAWXRC010000042">
    <property type="protein sequence ID" value="MDX6033455.1"/>
    <property type="molecule type" value="Genomic_DNA"/>
</dbReference>
<evidence type="ECO:0000256" key="1">
    <source>
        <dbReference type="SAM" id="SignalP"/>
    </source>
</evidence>
<accession>A0AAJ2S907</accession>
<comment type="caution">
    <text evidence="2">The sequence shown here is derived from an EMBL/GenBank/DDBJ whole genome shotgun (WGS) entry which is preliminary data.</text>
</comment>
<keyword evidence="4" id="KW-1185">Reference proteome</keyword>
<organism evidence="2 5">
    <name type="scientific">Scandinavium lactucae</name>
    <dbReference type="NCBI Taxonomy" id="3095028"/>
    <lineage>
        <taxon>Bacteria</taxon>
        <taxon>Pseudomonadati</taxon>
        <taxon>Pseudomonadota</taxon>
        <taxon>Gammaproteobacteria</taxon>
        <taxon>Enterobacterales</taxon>
        <taxon>Enterobacteriaceae</taxon>
        <taxon>Scandinavium</taxon>
    </lineage>
</organism>
<dbReference type="Proteomes" id="UP001275664">
    <property type="component" value="Unassembled WGS sequence"/>
</dbReference>
<dbReference type="PROSITE" id="PS51257">
    <property type="entry name" value="PROKAR_LIPOPROTEIN"/>
    <property type="match status" value="1"/>
</dbReference>
<protein>
    <submittedName>
        <fullName evidence="2">DUF3574 domain-containing protein</fullName>
    </submittedName>
</protein>
<feature type="chain" id="PRO_5042519534" evidence="1">
    <location>
        <begin position="24"/>
        <end position="144"/>
    </location>
</feature>
<dbReference type="EMBL" id="JAWXRD010000040">
    <property type="protein sequence ID" value="MDX6042749.1"/>
    <property type="molecule type" value="Genomic_DNA"/>
</dbReference>
<dbReference type="AlphaFoldDB" id="A0AAJ2S907"/>
<reference evidence="2 4" key="1">
    <citation type="submission" date="2023-11" db="EMBL/GenBank/DDBJ databases">
        <title>Scandinavium wanjuensis sp. nov., isolated from lettuce South Korea.</title>
        <authorList>
            <person name="Park J."/>
            <person name="Park S."/>
            <person name="Oh K.K."/>
            <person name="Cho G.S."/>
            <person name="Franz C.M.A.P."/>
        </authorList>
    </citation>
    <scope>NUCLEOTIDE SEQUENCE</scope>
    <source>
        <strain evidence="2">V105_12</strain>
        <strain evidence="3 4">V105_6</strain>
    </source>
</reference>
<proteinExistence type="predicted"/>
<keyword evidence="1" id="KW-0732">Signal</keyword>